<evidence type="ECO:0000256" key="2">
    <source>
        <dbReference type="ARBA" id="ARBA00010401"/>
    </source>
</evidence>
<accession>G7E1Z0</accession>
<dbReference type="InParanoid" id="G7E1Z0"/>
<dbReference type="GO" id="GO:0006048">
    <property type="term" value="P:UDP-N-acetylglucosamine biosynthetic process"/>
    <property type="evidence" value="ECO:0007669"/>
    <property type="project" value="TreeGrafter"/>
</dbReference>
<dbReference type="RefSeq" id="XP_014567319.1">
    <property type="nucleotide sequence ID" value="XM_014711833.1"/>
</dbReference>
<dbReference type="PANTHER" id="PTHR11952:SF2">
    <property type="entry name" value="LD24639P"/>
    <property type="match status" value="1"/>
</dbReference>
<organism evidence="8 9">
    <name type="scientific">Mixia osmundae (strain CBS 9802 / IAM 14324 / JCM 22182 / KY 12970)</name>
    <dbReference type="NCBI Taxonomy" id="764103"/>
    <lineage>
        <taxon>Eukaryota</taxon>
        <taxon>Fungi</taxon>
        <taxon>Dikarya</taxon>
        <taxon>Basidiomycota</taxon>
        <taxon>Pucciniomycotina</taxon>
        <taxon>Mixiomycetes</taxon>
        <taxon>Mixiales</taxon>
        <taxon>Mixiaceae</taxon>
        <taxon>Mixia</taxon>
    </lineage>
</organism>
<keyword evidence="4" id="KW-0808">Transferase</keyword>
<dbReference type="FunFam" id="3.90.550.10:FF:000075">
    <property type="entry name" value="Probable UDP-N-acetylglucosamine pyrophosphorylase"/>
    <property type="match status" value="1"/>
</dbReference>
<evidence type="ECO:0000256" key="5">
    <source>
        <dbReference type="ARBA" id="ARBA00022695"/>
    </source>
</evidence>
<dbReference type="FunCoup" id="G7E1Z0">
    <property type="interactions" value="129"/>
</dbReference>
<reference evidence="8 9" key="1">
    <citation type="journal article" date="2011" name="J. Gen. Appl. Microbiol.">
        <title>Draft genome sequencing of the enigmatic basidiomycete Mixia osmundae.</title>
        <authorList>
            <person name="Nishida H."/>
            <person name="Nagatsuka Y."/>
            <person name="Sugiyama J."/>
        </authorList>
    </citation>
    <scope>NUCLEOTIDE SEQUENCE [LARGE SCALE GENOMIC DNA]</scope>
    <source>
        <strain evidence="9">CBS 9802 / IAM 14324 / JCM 22182 / KY 12970</strain>
    </source>
</reference>
<keyword evidence="9" id="KW-1185">Reference proteome</keyword>
<dbReference type="OrthoDB" id="532420at2759"/>
<gene>
    <name evidence="8" type="primary">Mo03499</name>
    <name evidence="8" type="ORF">E5Q_03499</name>
</gene>
<keyword evidence="5" id="KW-0548">Nucleotidyltransferase</keyword>
<dbReference type="CDD" id="cd04193">
    <property type="entry name" value="UDPGlcNAc_PPase"/>
    <property type="match status" value="1"/>
</dbReference>
<comment type="pathway">
    <text evidence="1">Nucleotide-sugar biosynthesis; UDP-N-acetyl-alpha-D-glucosamine biosynthesis; UDP-N-acetyl-alpha-D-glucosamine from N-acetyl-alpha-D-glucosamine 1-phosphate: step 1/1.</text>
</comment>
<dbReference type="Proteomes" id="UP000009131">
    <property type="component" value="Unassembled WGS sequence"/>
</dbReference>
<protein>
    <recommendedName>
        <fullName evidence="3">UDP-N-acetylglucosamine diphosphorylase</fullName>
        <ecNumber evidence="3">2.7.7.23</ecNumber>
    </recommendedName>
</protein>
<dbReference type="SUPFAM" id="SSF53448">
    <property type="entry name" value="Nucleotide-diphospho-sugar transferases"/>
    <property type="match status" value="1"/>
</dbReference>
<evidence type="ECO:0000256" key="1">
    <source>
        <dbReference type="ARBA" id="ARBA00005208"/>
    </source>
</evidence>
<proteinExistence type="inferred from homology"/>
<comment type="caution">
    <text evidence="8">The sequence shown here is derived from an EMBL/GenBank/DDBJ whole genome shotgun (WGS) entry which is preliminary data.</text>
</comment>
<evidence type="ECO:0000256" key="3">
    <source>
        <dbReference type="ARBA" id="ARBA00012457"/>
    </source>
</evidence>
<comment type="similarity">
    <text evidence="2">Belongs to the UDPGP type 1 family.</text>
</comment>
<comment type="catalytic activity">
    <reaction evidence="6">
        <text>N-acetyl-alpha-D-glucosamine 1-phosphate + UTP + H(+) = UDP-N-acetyl-alpha-D-glucosamine + diphosphate</text>
        <dbReference type="Rhea" id="RHEA:13509"/>
        <dbReference type="ChEBI" id="CHEBI:15378"/>
        <dbReference type="ChEBI" id="CHEBI:33019"/>
        <dbReference type="ChEBI" id="CHEBI:46398"/>
        <dbReference type="ChEBI" id="CHEBI:57705"/>
        <dbReference type="ChEBI" id="CHEBI:57776"/>
        <dbReference type="EC" id="2.7.7.23"/>
    </reaction>
</comment>
<dbReference type="Gene3D" id="3.90.550.10">
    <property type="entry name" value="Spore Coat Polysaccharide Biosynthesis Protein SpsA, Chain A"/>
    <property type="match status" value="1"/>
</dbReference>
<evidence type="ECO:0000313" key="8">
    <source>
        <dbReference type="EMBL" id="GAA96827.1"/>
    </source>
</evidence>
<dbReference type="OMA" id="YFQVDNP"/>
<dbReference type="Pfam" id="PF01704">
    <property type="entry name" value="UDPGP"/>
    <property type="match status" value="1"/>
</dbReference>
<feature type="region of interest" description="Disordered" evidence="7">
    <location>
        <begin position="60"/>
        <end position="79"/>
    </location>
</feature>
<dbReference type="EMBL" id="BABT02000108">
    <property type="protein sequence ID" value="GAA96827.1"/>
    <property type="molecule type" value="Genomic_DNA"/>
</dbReference>
<sequence>MSTYEAIKQRYTKAGQEHVLHFYEELSEAEQGALLEQLDTIDVAELNGIFKTAVEAEKATPDTDSISIEPPPASSVESLVADPNKASGYRERGLNAIKEGQVAVILLAGGQGTRLGSSAPKGAYDIKLPSGKSLFQLQGERIKRLQTLASGVLTWYVMTSGPTRKATEAFFVEHNYFGLAAQNVVFFQQGVLPCLTDDGKIFLETKSHVAVAPDGNGGIYAALRAPLETGKEGTVLSDMASRGIRYLHAYCVDNCLAKVADPVFVGYCIHAGAECGTKTVVKTHPDESVGVVALKNGKFNVIEYSEIPKELAARKDGNQLAFRAANIANHFYTLEFLEKIASFQKEMAYHVARKKIPHVSLENGREEKPSKPNGMKLELFIFDVLPFTEKMALLEVERKDEFSPLKNAPGSGSDCPETSRADLLNQQKRWLEAAGAKLGDKEIEVSPLMSYEGEDLERLKGLIATTSGLLETQEDIHKLFE</sequence>
<reference evidence="8 9" key="2">
    <citation type="journal article" date="2012" name="Open Biol.">
        <title>Characteristics of nucleosomes and linker DNA regions on the genome of the basidiomycete Mixia osmundae revealed by mono- and dinucleosome mapping.</title>
        <authorList>
            <person name="Nishida H."/>
            <person name="Kondo S."/>
            <person name="Matsumoto T."/>
            <person name="Suzuki Y."/>
            <person name="Yoshikawa H."/>
            <person name="Taylor T.D."/>
            <person name="Sugiyama J."/>
        </authorList>
    </citation>
    <scope>NUCLEOTIDE SEQUENCE [LARGE SCALE GENOMIC DNA]</scope>
    <source>
        <strain evidence="9">CBS 9802 / IAM 14324 / JCM 22182 / KY 12970</strain>
    </source>
</reference>
<dbReference type="InterPro" id="IPR002618">
    <property type="entry name" value="UDPGP_fam"/>
</dbReference>
<name>G7E1Z0_MIXOS</name>
<dbReference type="InterPro" id="IPR029044">
    <property type="entry name" value="Nucleotide-diphossugar_trans"/>
</dbReference>
<evidence type="ECO:0000256" key="6">
    <source>
        <dbReference type="ARBA" id="ARBA00048493"/>
    </source>
</evidence>
<dbReference type="AlphaFoldDB" id="G7E1Z0"/>
<dbReference type="PANTHER" id="PTHR11952">
    <property type="entry name" value="UDP- GLUCOSE PYROPHOSPHORYLASE"/>
    <property type="match status" value="1"/>
</dbReference>
<evidence type="ECO:0000313" key="9">
    <source>
        <dbReference type="Proteomes" id="UP000009131"/>
    </source>
</evidence>
<dbReference type="InterPro" id="IPR039741">
    <property type="entry name" value="UDP-sugar_pyrophosphorylase"/>
</dbReference>
<dbReference type="EC" id="2.7.7.23" evidence="3"/>
<evidence type="ECO:0000256" key="4">
    <source>
        <dbReference type="ARBA" id="ARBA00022679"/>
    </source>
</evidence>
<dbReference type="HOGENOM" id="CLU_025603_1_1_1"/>
<dbReference type="eggNOG" id="KOG2388">
    <property type="taxonomic scope" value="Eukaryota"/>
</dbReference>
<dbReference type="STRING" id="764103.G7E1Z0"/>
<dbReference type="GO" id="GO:0003977">
    <property type="term" value="F:UDP-N-acetylglucosamine diphosphorylase activity"/>
    <property type="evidence" value="ECO:0007669"/>
    <property type="project" value="UniProtKB-EC"/>
</dbReference>
<evidence type="ECO:0000256" key="7">
    <source>
        <dbReference type="SAM" id="MobiDB-lite"/>
    </source>
</evidence>